<evidence type="ECO:0000256" key="2">
    <source>
        <dbReference type="PROSITE-ProRule" id="PRU00497"/>
    </source>
</evidence>
<dbReference type="GO" id="GO:0031012">
    <property type="term" value="C:extracellular matrix"/>
    <property type="evidence" value="ECO:0007669"/>
    <property type="project" value="TreeGrafter"/>
</dbReference>
<keyword evidence="4" id="KW-0732">Signal</keyword>
<dbReference type="AlphaFoldDB" id="A0A6A0GV64"/>
<evidence type="ECO:0000313" key="6">
    <source>
        <dbReference type="Proteomes" id="UP000694843"/>
    </source>
</evidence>
<evidence type="ECO:0000256" key="1">
    <source>
        <dbReference type="ARBA" id="ARBA00022460"/>
    </source>
</evidence>
<reference evidence="5" key="3">
    <citation type="submission" date="2019-06" db="EMBL/GenBank/DDBJ databases">
        <authorList>
            <person name="Poynton C."/>
            <person name="Hasenbein S."/>
            <person name="Benoit J.B."/>
            <person name="Sepulveda M.S."/>
            <person name="Poelchau M.F."/>
            <person name="Murali S.C."/>
            <person name="Chen S."/>
            <person name="Glastad K.M."/>
            <person name="Werren J.H."/>
            <person name="Vineis J.H."/>
            <person name="Bowen J.L."/>
            <person name="Friedrich M."/>
            <person name="Jones J."/>
            <person name="Robertson H.M."/>
            <person name="Feyereisen R."/>
            <person name="Mechler-Hickson A."/>
            <person name="Mathers N."/>
            <person name="Lee C.E."/>
            <person name="Colbourne J.K."/>
            <person name="Biales A."/>
            <person name="Johnston J.S."/>
            <person name="Wellborn G.A."/>
            <person name="Rosendale A.J."/>
            <person name="Cridge A.G."/>
            <person name="Munoz-Torres M.C."/>
            <person name="Bain P.A."/>
            <person name="Manny A.R."/>
            <person name="Major K.M."/>
            <person name="Lambert F.N."/>
            <person name="Vulpe C.D."/>
            <person name="Tuck P."/>
            <person name="Blalock B.J."/>
            <person name="Lin Y.-Y."/>
            <person name="Smith M.E."/>
            <person name="Ochoa-Acuna H."/>
            <person name="Chen M.-J.M."/>
            <person name="Childers C.P."/>
            <person name="Qu J."/>
            <person name="Dugan S."/>
            <person name="Lee S.L."/>
            <person name="Chao H."/>
            <person name="Dinh H."/>
            <person name="Han Y."/>
            <person name="Doddapaneni H."/>
            <person name="Worley K.C."/>
            <person name="Muzny D.M."/>
            <person name="Gibbs R.A."/>
            <person name="Richards S."/>
        </authorList>
    </citation>
    <scope>NUCLEOTIDE SEQUENCE</scope>
    <source>
        <strain evidence="5">HAZT.00-mixed</strain>
        <tissue evidence="5">Whole organism</tissue>
    </source>
</reference>
<protein>
    <submittedName>
        <fullName evidence="5">Cuticle Protein CPR RR Uncl</fullName>
    </submittedName>
    <submittedName>
        <fullName evidence="7">Uncharacterized protein LOC108677728</fullName>
    </submittedName>
</protein>
<feature type="region of interest" description="Disordered" evidence="3">
    <location>
        <begin position="218"/>
        <end position="362"/>
    </location>
</feature>
<feature type="compositionally biased region" description="Polar residues" evidence="3">
    <location>
        <begin position="324"/>
        <end position="334"/>
    </location>
</feature>
<dbReference type="Proteomes" id="UP000694843">
    <property type="component" value="Unplaced"/>
</dbReference>
<reference evidence="7" key="4">
    <citation type="submission" date="2025-04" db="UniProtKB">
        <authorList>
            <consortium name="RefSeq"/>
        </authorList>
    </citation>
    <scope>IDENTIFICATION</scope>
    <source>
        <tissue evidence="7">Whole organism</tissue>
    </source>
</reference>
<dbReference type="InterPro" id="IPR000618">
    <property type="entry name" value="Insect_cuticle"/>
</dbReference>
<dbReference type="GO" id="GO:0005615">
    <property type="term" value="C:extracellular space"/>
    <property type="evidence" value="ECO:0007669"/>
    <property type="project" value="TreeGrafter"/>
</dbReference>
<evidence type="ECO:0000313" key="5">
    <source>
        <dbReference type="EMBL" id="KAA0189613.1"/>
    </source>
</evidence>
<sequence length="362" mass="40097">MMKLMLLNVAALLTLASGDTTPVWSPQPRVYHDSSEQARPYAFEFEVDAPYHGTWHDRREQSSGSLTEGRFRVALPDHRLQTVTYKAKHGQGFLADVLFEQHPDFPSLRGHIGKAPAIGQSVVPGLKAASPSSGITYPKSLQNSNPEFHHRIPKFDNKIAVGNEFGSKPHSNLKPFSKPVHTDFDPHNHPVKHSASSHTSFSSEPLSAFIAVGKPAEKPHANHFTAPGTSPPRANFVPSRHTLRPVVAKPQSTGQKGRPLTLPTIPNLLQGVRARPRPQPTKPQITRPPKQQQKPPSGSRPALLQEGVPVPHFPNQPPKDSIEPPTTNRESFNLANKDRDRYKIRPEEMNSVRSRLNGIVHH</sequence>
<feature type="compositionally biased region" description="Low complexity" evidence="3">
    <location>
        <begin position="282"/>
        <end position="296"/>
    </location>
</feature>
<organism evidence="5">
    <name type="scientific">Hyalella azteca</name>
    <name type="common">Amphipod</name>
    <dbReference type="NCBI Taxonomy" id="294128"/>
    <lineage>
        <taxon>Eukaryota</taxon>
        <taxon>Metazoa</taxon>
        <taxon>Ecdysozoa</taxon>
        <taxon>Arthropoda</taxon>
        <taxon>Crustacea</taxon>
        <taxon>Multicrustacea</taxon>
        <taxon>Malacostraca</taxon>
        <taxon>Eumalacostraca</taxon>
        <taxon>Peracarida</taxon>
        <taxon>Amphipoda</taxon>
        <taxon>Senticaudata</taxon>
        <taxon>Talitrida</taxon>
        <taxon>Talitroidea</taxon>
        <taxon>Hyalellidae</taxon>
        <taxon>Hyalella</taxon>
    </lineage>
</organism>
<dbReference type="PANTHER" id="PTHR12236:SF79">
    <property type="entry name" value="CUTICULAR PROTEIN 50CB-RELATED"/>
    <property type="match status" value="1"/>
</dbReference>
<reference evidence="5" key="2">
    <citation type="journal article" date="2018" name="Environ. Sci. Technol.">
        <title>The Toxicogenome of Hyalella azteca: A Model for Sediment Ecotoxicology and Evolutionary Toxicology.</title>
        <authorList>
            <person name="Poynton H.C."/>
            <person name="Hasenbein S."/>
            <person name="Benoit J.B."/>
            <person name="Sepulveda M.S."/>
            <person name="Poelchau M.F."/>
            <person name="Hughes D.S.T."/>
            <person name="Murali S.C."/>
            <person name="Chen S."/>
            <person name="Glastad K.M."/>
            <person name="Goodisman M.A.D."/>
            <person name="Werren J.H."/>
            <person name="Vineis J.H."/>
            <person name="Bowen J.L."/>
            <person name="Friedrich M."/>
            <person name="Jones J."/>
            <person name="Robertson H.M."/>
            <person name="Feyereisen R."/>
            <person name="Mechler-Hickson A."/>
            <person name="Mathers N."/>
            <person name="Lee C.E."/>
            <person name="Colbourne J.K."/>
            <person name="Biales A."/>
            <person name="Johnston J.S."/>
            <person name="Wellborn G.A."/>
            <person name="Rosendale A.J."/>
            <person name="Cridge A.G."/>
            <person name="Munoz-Torres M.C."/>
            <person name="Bain P.A."/>
            <person name="Manny A.R."/>
            <person name="Major K.M."/>
            <person name="Lambert F.N."/>
            <person name="Vulpe C.D."/>
            <person name="Tuck P."/>
            <person name="Blalock B.J."/>
            <person name="Lin Y.Y."/>
            <person name="Smith M.E."/>
            <person name="Ochoa-Acuna H."/>
            <person name="Chen M.M."/>
            <person name="Childers C.P."/>
            <person name="Qu J."/>
            <person name="Dugan S."/>
            <person name="Lee S.L."/>
            <person name="Chao H."/>
            <person name="Dinh H."/>
            <person name="Han Y."/>
            <person name="Doddapaneni H."/>
            <person name="Worley K.C."/>
            <person name="Muzny D.M."/>
            <person name="Gibbs R.A."/>
            <person name="Richards S."/>
        </authorList>
    </citation>
    <scope>NUCLEOTIDE SEQUENCE</scope>
    <source>
        <strain evidence="5">HAZT.00-mixed</strain>
        <tissue evidence="5">Whole organism</tissue>
    </source>
</reference>
<accession>A0A6A0GV64</accession>
<dbReference type="OrthoDB" id="6379567at2759"/>
<evidence type="ECO:0000256" key="4">
    <source>
        <dbReference type="SAM" id="SignalP"/>
    </source>
</evidence>
<dbReference type="GO" id="GO:0042302">
    <property type="term" value="F:structural constituent of cuticle"/>
    <property type="evidence" value="ECO:0007669"/>
    <property type="project" value="UniProtKB-UniRule"/>
</dbReference>
<evidence type="ECO:0000313" key="7">
    <source>
        <dbReference type="RefSeq" id="XP_047739622.1"/>
    </source>
</evidence>
<dbReference type="Proteomes" id="UP000711488">
    <property type="component" value="Unassembled WGS sequence"/>
</dbReference>
<dbReference type="Pfam" id="PF00379">
    <property type="entry name" value="Chitin_bind_4"/>
    <property type="match status" value="1"/>
</dbReference>
<proteinExistence type="predicted"/>
<evidence type="ECO:0000256" key="3">
    <source>
        <dbReference type="SAM" id="MobiDB-lite"/>
    </source>
</evidence>
<dbReference type="InterPro" id="IPR051217">
    <property type="entry name" value="Insect_Cuticle_Struc_Prot"/>
</dbReference>
<dbReference type="GeneID" id="108677728"/>
<name>A0A6A0GV64_HYAAZ</name>
<keyword evidence="1 2" id="KW-0193">Cuticle</keyword>
<reference evidence="5" key="1">
    <citation type="submission" date="2014-08" db="EMBL/GenBank/DDBJ databases">
        <authorList>
            <person name="Murali S."/>
            <person name="Richards S."/>
            <person name="Bandaranaike D."/>
            <person name="Bellair M."/>
            <person name="Blankenburg K."/>
            <person name="Chao H."/>
            <person name="Dinh H."/>
            <person name="Doddapaneni H."/>
            <person name="Dugan-Rocha S."/>
            <person name="Elkadiri S."/>
            <person name="Gnanaolivu R."/>
            <person name="Hughes D."/>
            <person name="Lee S."/>
            <person name="Li M."/>
            <person name="Ming W."/>
            <person name="Munidasa M."/>
            <person name="Muniz J."/>
            <person name="Nguyen L."/>
            <person name="Osuji N."/>
            <person name="Pu L.-L."/>
            <person name="Puazo M."/>
            <person name="Skinner E."/>
            <person name="Qu C."/>
            <person name="Quiroz J."/>
            <person name="Raj R."/>
            <person name="Weissenberger G."/>
            <person name="Xin Y."/>
            <person name="Zou X."/>
            <person name="Han Y."/>
            <person name="Worley K."/>
            <person name="Muzny D."/>
            <person name="Gibbs R."/>
        </authorList>
    </citation>
    <scope>NUCLEOTIDE SEQUENCE</scope>
    <source>
        <strain evidence="5">HAZT.00-mixed</strain>
        <tissue evidence="5">Whole organism</tissue>
    </source>
</reference>
<dbReference type="PROSITE" id="PS51155">
    <property type="entry name" value="CHIT_BIND_RR_2"/>
    <property type="match status" value="1"/>
</dbReference>
<feature type="compositionally biased region" description="Basic and acidic residues" evidence="3">
    <location>
        <begin position="336"/>
        <end position="350"/>
    </location>
</feature>
<gene>
    <name evidence="7" type="primary">LOC108677728</name>
    <name evidence="5" type="ORF">HAZT_HAZT006437</name>
</gene>
<dbReference type="EMBL" id="JQDR03013440">
    <property type="protein sequence ID" value="KAA0189613.1"/>
    <property type="molecule type" value="Genomic_DNA"/>
</dbReference>
<keyword evidence="6" id="KW-1185">Reference proteome</keyword>
<dbReference type="PANTHER" id="PTHR12236">
    <property type="entry name" value="STRUCTURAL CONTITUENT OF CUTICLE"/>
    <property type="match status" value="1"/>
</dbReference>
<dbReference type="KEGG" id="hazt:108677728"/>
<feature type="signal peptide" evidence="4">
    <location>
        <begin position="1"/>
        <end position="18"/>
    </location>
</feature>
<dbReference type="RefSeq" id="XP_047739622.1">
    <property type="nucleotide sequence ID" value="XM_047883666.1"/>
</dbReference>
<feature type="chain" id="PRO_5044628526" evidence="4">
    <location>
        <begin position="19"/>
        <end position="362"/>
    </location>
</feature>